<comment type="caution">
    <text evidence="2">The sequence shown here is derived from an EMBL/GenBank/DDBJ whole genome shotgun (WGS) entry which is preliminary data.</text>
</comment>
<reference evidence="2 3" key="1">
    <citation type="submission" date="2024-06" db="EMBL/GenBank/DDBJ databases">
        <title>A chromosome level genome sequence of Diviner's sage (Salvia divinorum).</title>
        <authorList>
            <person name="Ford S.A."/>
            <person name="Ro D.-K."/>
            <person name="Ness R.W."/>
            <person name="Phillips M.A."/>
        </authorList>
    </citation>
    <scope>NUCLEOTIDE SEQUENCE [LARGE SCALE GENOMIC DNA]</scope>
    <source>
        <strain evidence="2">SAF-2024a</strain>
        <tissue evidence="2">Leaf</tissue>
    </source>
</reference>
<name>A0ABD1H385_SALDI</name>
<feature type="compositionally biased region" description="Low complexity" evidence="1">
    <location>
        <begin position="453"/>
        <end position="467"/>
    </location>
</feature>
<feature type="region of interest" description="Disordered" evidence="1">
    <location>
        <begin position="382"/>
        <end position="411"/>
    </location>
</feature>
<feature type="region of interest" description="Disordered" evidence="1">
    <location>
        <begin position="1"/>
        <end position="22"/>
    </location>
</feature>
<feature type="region of interest" description="Disordered" evidence="1">
    <location>
        <begin position="1102"/>
        <end position="1167"/>
    </location>
</feature>
<feature type="compositionally biased region" description="Polar residues" evidence="1">
    <location>
        <begin position="202"/>
        <end position="215"/>
    </location>
</feature>
<feature type="compositionally biased region" description="Low complexity" evidence="1">
    <location>
        <begin position="350"/>
        <end position="360"/>
    </location>
</feature>
<gene>
    <name evidence="2" type="ORF">AAHA92_18392</name>
</gene>
<dbReference type="AlphaFoldDB" id="A0ABD1H385"/>
<feature type="region of interest" description="Disordered" evidence="1">
    <location>
        <begin position="924"/>
        <end position="957"/>
    </location>
</feature>
<sequence>MPPSPALRVSPGREMKAENHKRGRSLESGILFQEKDDDLALFNEVQNKETNNFLLQTNDDFDDMFCKFSSPVLALVKFALLVLSALAGNVAIHHLCLTATRARHFSDYKLGISIPARGESSDLLNAEGDKNDYDWLITPPETPLFPSLDDEEQAVSLAPRGRPRSQPISISRSSTMEKGYKSGRTSASPRRLSPSPRSGTSMLQSRSRPFSATHSSPPPALRHSSPSRGQSPTPSKQIPAPRTRTPTPRRMSTGSAGVNAPSRVRGASPVKTSQGNSASPKIKAWQSNIPGFSLEAPPNLRTSLADRPASYVRGSSPASRNGSRSARQSMSPTASRSVGSSHSRERDQFSSYSRGSVASSGDDDVDSLQSVRISISDRSVPRIIGTSPKNKTAGLSKKPTKTLSNSAPKRSFDLALRQMDRKVPQNMFRPLLSSVPSSTFYAGKASTHHRALTSRNSSITTSSNASSDQGTSGALDTEENEPNQDDVTSNFVKGRYPTMHDEIFVMDHADAISEAFENRIIEEVPGFQDEENDNPARVISHLDTTESSSQLQTSPTMASADVVSYGKYDNSGVDGTSDMEVCSGCSDMFPSSELAREGDLWFCVECNSLKTNPMASLPVKTVKKDKEISEDFVHDEDCGWLEVLDQSVSIQELVPVTGAGETEMHHFDSTALDDQQSKNEPCMDHEVLQSEKRELMVTGQQEIVRAVDCHTGDQQLHQSGFCSTSEADVSEGTGISLLLKKSSSSKGHLFQSRSFTASNICYDDFSYVRDSVKSMRSSGGYSNASVSSSIDLGSSRKTEAHIHRQSSGRRSDIENHRYEIPTKHKRSISSMSGASALGSQVPSTTPSFLGESFELVSSNKDREVSGVTYADPPKQSLLSEKEAESTCTDLESSLTFKDAAELASDLMNSRSGGSPPESLLALEEPVSQESGENLTSKSSKEETTVTQLQTATRGEDMQSSCNDIVDVTEVPDLDFLNVISEMEIQNSGIVSCDSQSDVDSTNSKTWTDELVEPCVSVEQNGIMSATSEEFDISVPVNCFLEDSTIVLEDIVGAKSRSLTLEEATDTILFCSSIVHNLAYEAANIAIEKENSSLEVARPTVTVVGKPNPDRREMRSRPLGKRSSKSQKARQRRLETETKPRPVTPEMEEKCSPRIVISPSKGDATYPPPKLESKCNCTIM</sequence>
<evidence type="ECO:0000313" key="2">
    <source>
        <dbReference type="EMBL" id="KAL1550430.1"/>
    </source>
</evidence>
<feature type="compositionally biased region" description="Low complexity" evidence="1">
    <location>
        <begin position="164"/>
        <end position="174"/>
    </location>
</feature>
<feature type="compositionally biased region" description="Low complexity" evidence="1">
    <location>
        <begin position="241"/>
        <end position="250"/>
    </location>
</feature>
<proteinExistence type="predicted"/>
<organism evidence="2 3">
    <name type="scientific">Salvia divinorum</name>
    <name type="common">Maria pastora</name>
    <name type="synonym">Diviner's sage</name>
    <dbReference type="NCBI Taxonomy" id="28513"/>
    <lineage>
        <taxon>Eukaryota</taxon>
        <taxon>Viridiplantae</taxon>
        <taxon>Streptophyta</taxon>
        <taxon>Embryophyta</taxon>
        <taxon>Tracheophyta</taxon>
        <taxon>Spermatophyta</taxon>
        <taxon>Magnoliopsida</taxon>
        <taxon>eudicotyledons</taxon>
        <taxon>Gunneridae</taxon>
        <taxon>Pentapetalae</taxon>
        <taxon>asterids</taxon>
        <taxon>lamiids</taxon>
        <taxon>Lamiales</taxon>
        <taxon>Lamiaceae</taxon>
        <taxon>Nepetoideae</taxon>
        <taxon>Mentheae</taxon>
        <taxon>Salviinae</taxon>
        <taxon>Salvia</taxon>
        <taxon>Salvia subgen. Calosphace</taxon>
    </lineage>
</organism>
<keyword evidence="3" id="KW-1185">Reference proteome</keyword>
<feature type="region of interest" description="Disordered" evidence="1">
    <location>
        <begin position="141"/>
        <end position="282"/>
    </location>
</feature>
<dbReference type="Proteomes" id="UP001567538">
    <property type="component" value="Unassembled WGS sequence"/>
</dbReference>
<feature type="compositionally biased region" description="Basic residues" evidence="1">
    <location>
        <begin position="1117"/>
        <end position="1130"/>
    </location>
</feature>
<feature type="compositionally biased region" description="Low complexity" evidence="1">
    <location>
        <begin position="184"/>
        <end position="201"/>
    </location>
</feature>
<feature type="compositionally biased region" description="Polar residues" evidence="1">
    <location>
        <begin position="224"/>
        <end position="236"/>
    </location>
</feature>
<feature type="region of interest" description="Disordered" evidence="1">
    <location>
        <begin position="776"/>
        <end position="816"/>
    </location>
</feature>
<feature type="region of interest" description="Disordered" evidence="1">
    <location>
        <begin position="865"/>
        <end position="892"/>
    </location>
</feature>
<protein>
    <submittedName>
        <fullName evidence="2">Uncharacterized protein</fullName>
    </submittedName>
</protein>
<dbReference type="PANTHER" id="PTHR31949:SF3">
    <property type="entry name" value="RUN_FYVE DOMAIN PROTEIN"/>
    <property type="match status" value="1"/>
</dbReference>
<evidence type="ECO:0000256" key="1">
    <source>
        <dbReference type="SAM" id="MobiDB-lite"/>
    </source>
</evidence>
<accession>A0ABD1H385</accession>
<dbReference type="EMBL" id="JBEAFC010000007">
    <property type="protein sequence ID" value="KAL1550430.1"/>
    <property type="molecule type" value="Genomic_DNA"/>
</dbReference>
<feature type="region of interest" description="Disordered" evidence="1">
    <location>
        <begin position="446"/>
        <end position="492"/>
    </location>
</feature>
<feature type="compositionally biased region" description="Basic and acidic residues" evidence="1">
    <location>
        <begin position="11"/>
        <end position="20"/>
    </location>
</feature>
<dbReference type="PANTHER" id="PTHR31949">
    <property type="entry name" value="GASTRIC MUCIN-LIKE PROTEIN"/>
    <property type="match status" value="1"/>
</dbReference>
<evidence type="ECO:0000313" key="3">
    <source>
        <dbReference type="Proteomes" id="UP001567538"/>
    </source>
</evidence>
<feature type="compositionally biased region" description="Low complexity" evidence="1">
    <location>
        <begin position="777"/>
        <end position="789"/>
    </location>
</feature>
<feature type="compositionally biased region" description="Polar residues" evidence="1">
    <location>
        <begin position="316"/>
        <end position="341"/>
    </location>
</feature>
<feature type="region of interest" description="Disordered" evidence="1">
    <location>
        <begin position="307"/>
        <end position="365"/>
    </location>
</feature>
<feature type="compositionally biased region" description="Polar residues" evidence="1">
    <location>
        <begin position="270"/>
        <end position="282"/>
    </location>
</feature>
<feature type="compositionally biased region" description="Polar residues" evidence="1">
    <location>
        <begin position="945"/>
        <end position="957"/>
    </location>
</feature>